<evidence type="ECO:0000313" key="2">
    <source>
        <dbReference type="EMBL" id="SHH31153.1"/>
    </source>
</evidence>
<dbReference type="EMBL" id="FQXC01000002">
    <property type="protein sequence ID" value="SHH31153.1"/>
    <property type="molecule type" value="Genomic_DNA"/>
</dbReference>
<name>A0A1M5RZB6_9RHOB</name>
<keyword evidence="3" id="KW-1185">Reference proteome</keyword>
<dbReference type="OrthoDB" id="7647819at2"/>
<dbReference type="STRING" id="996342.SAMN05443551_1933"/>
<dbReference type="RefSeq" id="WP_072777257.1">
    <property type="nucleotide sequence ID" value="NZ_FQXC01000002.1"/>
</dbReference>
<feature type="compositionally biased region" description="Basic and acidic residues" evidence="1">
    <location>
        <begin position="271"/>
        <end position="283"/>
    </location>
</feature>
<evidence type="ECO:0000256" key="1">
    <source>
        <dbReference type="SAM" id="MobiDB-lite"/>
    </source>
</evidence>
<dbReference type="Gene3D" id="3.40.50.300">
    <property type="entry name" value="P-loop containing nucleotide triphosphate hydrolases"/>
    <property type="match status" value="1"/>
</dbReference>
<protein>
    <recommendedName>
        <fullName evidence="4">Dynamin family protein</fullName>
    </recommendedName>
</protein>
<evidence type="ECO:0000313" key="3">
    <source>
        <dbReference type="Proteomes" id="UP000184221"/>
    </source>
</evidence>
<organism evidence="2 3">
    <name type="scientific">Marivita hallyeonensis</name>
    <dbReference type="NCBI Taxonomy" id="996342"/>
    <lineage>
        <taxon>Bacteria</taxon>
        <taxon>Pseudomonadati</taxon>
        <taxon>Pseudomonadota</taxon>
        <taxon>Alphaproteobacteria</taxon>
        <taxon>Rhodobacterales</taxon>
        <taxon>Roseobacteraceae</taxon>
        <taxon>Marivita</taxon>
    </lineage>
</organism>
<proteinExistence type="predicted"/>
<dbReference type="InterPro" id="IPR027417">
    <property type="entry name" value="P-loop_NTPase"/>
</dbReference>
<reference evidence="2 3" key="1">
    <citation type="submission" date="2016-11" db="EMBL/GenBank/DDBJ databases">
        <authorList>
            <person name="Jaros S."/>
            <person name="Januszkiewicz K."/>
            <person name="Wedrychowicz H."/>
        </authorList>
    </citation>
    <scope>NUCLEOTIDE SEQUENCE [LARGE SCALE GENOMIC DNA]</scope>
    <source>
        <strain evidence="2 3">DSM 29431</strain>
    </source>
</reference>
<feature type="region of interest" description="Disordered" evidence="1">
    <location>
        <begin position="269"/>
        <end position="288"/>
    </location>
</feature>
<dbReference type="AlphaFoldDB" id="A0A1M5RZB6"/>
<dbReference type="Proteomes" id="UP000184221">
    <property type="component" value="Unassembled WGS sequence"/>
</dbReference>
<accession>A0A1M5RZB6</accession>
<sequence length="409" mass="44019">MTSPDSAASVADALQSALDQGRFPTQYAPMARHLASHLRKPVHTVITGLDGSGKSTLLNMFLGDAIVSHSGPVPVIEIAQGAANTVTFEGSDGTQTRLDGLLSEHDMPAGTTRIRQELASPELSQQSFAEVRIDVDAPKAALSWISQNANIVLWCTEGFNEDEQQFWKSLPDGLKDHGFLVLTKTDRHLADGTLEEIKSTLEPIVSEEFLGLLTVAAPQGLMPQPKTDSALWASSGGKALVEAVSGLIEKGRAEDLDQAQMLIESFAPDIADEKPDTPADDRQSNPGVVVPMTKKVTSTARGDKTLVSAVAIIDEGAEALVSAASRDSMDVDKTITICADTMTRLVDHFATSKTDDHRVQKAREDAHDGQEMILLFQLEKNEDAATDAVTVLLQLKTEFLENSFYLQAS</sequence>
<gene>
    <name evidence="2" type="ORF">SAMN05443551_1933</name>
</gene>
<evidence type="ECO:0008006" key="4">
    <source>
        <dbReference type="Google" id="ProtNLM"/>
    </source>
</evidence>
<dbReference type="SUPFAM" id="SSF52540">
    <property type="entry name" value="P-loop containing nucleoside triphosphate hydrolases"/>
    <property type="match status" value="1"/>
</dbReference>